<gene>
    <name evidence="2" type="ORF">EC9_05840</name>
</gene>
<organism evidence="2 3">
    <name type="scientific">Rosistilla ulvae</name>
    <dbReference type="NCBI Taxonomy" id="1930277"/>
    <lineage>
        <taxon>Bacteria</taxon>
        <taxon>Pseudomonadati</taxon>
        <taxon>Planctomycetota</taxon>
        <taxon>Planctomycetia</taxon>
        <taxon>Pirellulales</taxon>
        <taxon>Pirellulaceae</taxon>
        <taxon>Rosistilla</taxon>
    </lineage>
</organism>
<reference evidence="2 3" key="1">
    <citation type="submission" date="2019-02" db="EMBL/GenBank/DDBJ databases">
        <title>Deep-cultivation of Planctomycetes and their phenomic and genomic characterization uncovers novel biology.</title>
        <authorList>
            <person name="Wiegand S."/>
            <person name="Jogler M."/>
            <person name="Boedeker C."/>
            <person name="Pinto D."/>
            <person name="Vollmers J."/>
            <person name="Rivas-Marin E."/>
            <person name="Kohn T."/>
            <person name="Peeters S.H."/>
            <person name="Heuer A."/>
            <person name="Rast P."/>
            <person name="Oberbeckmann S."/>
            <person name="Bunk B."/>
            <person name="Jeske O."/>
            <person name="Meyerdierks A."/>
            <person name="Storesund J.E."/>
            <person name="Kallscheuer N."/>
            <person name="Luecker S."/>
            <person name="Lage O.M."/>
            <person name="Pohl T."/>
            <person name="Merkel B.J."/>
            <person name="Hornburger P."/>
            <person name="Mueller R.-W."/>
            <person name="Bruemmer F."/>
            <person name="Labrenz M."/>
            <person name="Spormann A.M."/>
            <person name="Op den Camp H."/>
            <person name="Overmann J."/>
            <person name="Amann R."/>
            <person name="Jetten M.S.M."/>
            <person name="Mascher T."/>
            <person name="Medema M.H."/>
            <person name="Devos D.P."/>
            <person name="Kaster A.-K."/>
            <person name="Ovreas L."/>
            <person name="Rohde M."/>
            <person name="Galperin M.Y."/>
            <person name="Jogler C."/>
        </authorList>
    </citation>
    <scope>NUCLEOTIDE SEQUENCE [LARGE SCALE GENOMIC DNA]</scope>
    <source>
        <strain evidence="2 3">EC9</strain>
    </source>
</reference>
<sequence precursor="true">MIRHSLPIVALALLQSAAAPLHFASDAAAQSPPAAADRAIAAHRVQASHLPNPVQIGDKVISGGLPEDEQAFAELRSLGVKTIISVDGARPDVAMASRFGLRYVHLPHGYNGIPSARVQELAKAVRDLEGAIYIHCHHGKHRSPAAATVACVAAGQIPAGDATAILQLAGTSPNYQGLYRAAKSAQPIATAELDALQVRFEAQVSPPPMVEQMIAIEQTHDNLKRLAAADWKVSDKHPDLDPAHEALLMREHFTEMLRDRDAPQSQAFQQSIRDSRDAAAGLEAAIRQGLPNDVRRQFTDRIEANCKSCHRQFRDIPLAP</sequence>
<accession>A0A517LUX3</accession>
<name>A0A517LUX3_9BACT</name>
<dbReference type="SUPFAM" id="SSF47175">
    <property type="entry name" value="Cytochromes"/>
    <property type="match status" value="1"/>
</dbReference>
<dbReference type="GO" id="GO:0009055">
    <property type="term" value="F:electron transfer activity"/>
    <property type="evidence" value="ECO:0007669"/>
    <property type="project" value="InterPro"/>
</dbReference>
<keyword evidence="3" id="KW-1185">Reference proteome</keyword>
<dbReference type="GO" id="GO:0022900">
    <property type="term" value="P:electron transport chain"/>
    <property type="evidence" value="ECO:0007669"/>
    <property type="project" value="InterPro"/>
</dbReference>
<dbReference type="EMBL" id="CP036261">
    <property type="protein sequence ID" value="QDS86422.1"/>
    <property type="molecule type" value="Genomic_DNA"/>
</dbReference>
<feature type="signal peptide" evidence="1">
    <location>
        <begin position="1"/>
        <end position="24"/>
    </location>
</feature>
<keyword evidence="1" id="KW-0732">Signal</keyword>
<dbReference type="AlphaFoldDB" id="A0A517LUX3"/>
<proteinExistence type="predicted"/>
<evidence type="ECO:0000313" key="2">
    <source>
        <dbReference type="EMBL" id="QDS86422.1"/>
    </source>
</evidence>
<evidence type="ECO:0000256" key="1">
    <source>
        <dbReference type="SAM" id="SignalP"/>
    </source>
</evidence>
<dbReference type="Gene3D" id="3.90.190.10">
    <property type="entry name" value="Protein tyrosine phosphatase superfamily"/>
    <property type="match status" value="1"/>
</dbReference>
<dbReference type="GO" id="GO:0020037">
    <property type="term" value="F:heme binding"/>
    <property type="evidence" value="ECO:0007669"/>
    <property type="project" value="InterPro"/>
</dbReference>
<dbReference type="InterPro" id="IPR029021">
    <property type="entry name" value="Prot-tyrosine_phosphatase-like"/>
</dbReference>
<evidence type="ECO:0000313" key="3">
    <source>
        <dbReference type="Proteomes" id="UP000319557"/>
    </source>
</evidence>
<dbReference type="Gene3D" id="1.20.120.10">
    <property type="entry name" value="Cytochrome c/b562"/>
    <property type="match status" value="1"/>
</dbReference>
<protein>
    <submittedName>
        <fullName evidence="2">Cytochrome C</fullName>
    </submittedName>
</protein>
<dbReference type="InterPro" id="IPR010980">
    <property type="entry name" value="Cyt_c/b562"/>
</dbReference>
<dbReference type="KEGG" id="ruv:EC9_05840"/>
<dbReference type="Proteomes" id="UP000319557">
    <property type="component" value="Chromosome"/>
</dbReference>
<dbReference type="RefSeq" id="WP_218934541.1">
    <property type="nucleotide sequence ID" value="NZ_CP036261.1"/>
</dbReference>
<dbReference type="GO" id="GO:0005506">
    <property type="term" value="F:iron ion binding"/>
    <property type="evidence" value="ECO:0007669"/>
    <property type="project" value="InterPro"/>
</dbReference>
<dbReference type="SUPFAM" id="SSF52799">
    <property type="entry name" value="(Phosphotyrosine protein) phosphatases II"/>
    <property type="match status" value="1"/>
</dbReference>
<feature type="chain" id="PRO_5021820111" evidence="1">
    <location>
        <begin position="25"/>
        <end position="320"/>
    </location>
</feature>